<reference evidence="2 3" key="1">
    <citation type="submission" date="2016-10" db="EMBL/GenBank/DDBJ databases">
        <authorList>
            <person name="de Groot N.N."/>
        </authorList>
    </citation>
    <scope>NUCLEOTIDE SEQUENCE [LARGE SCALE GENOMIC DNA]</scope>
    <source>
        <strain evidence="2 3">DSM 44637</strain>
    </source>
</reference>
<evidence type="ECO:0000313" key="3">
    <source>
        <dbReference type="Proteomes" id="UP000199137"/>
    </source>
</evidence>
<keyword evidence="1" id="KW-0732">Signal</keyword>
<gene>
    <name evidence="2" type="ORF">SAMN05421854_10457</name>
</gene>
<proteinExistence type="predicted"/>
<dbReference type="RefSeq" id="WP_093573905.1">
    <property type="nucleotide sequence ID" value="NZ_FOWC01000004.1"/>
</dbReference>
<dbReference type="OrthoDB" id="4863392at2"/>
<dbReference type="AlphaFoldDB" id="A0A1I5MID1"/>
<feature type="chain" id="PRO_5011705282" evidence="1">
    <location>
        <begin position="31"/>
        <end position="211"/>
    </location>
</feature>
<name>A0A1I5MID1_9PSEU</name>
<protein>
    <submittedName>
        <fullName evidence="2">Uncharacterized protein</fullName>
    </submittedName>
</protein>
<dbReference type="STRING" id="112413.SAMN05421854_10457"/>
<dbReference type="Proteomes" id="UP000199137">
    <property type="component" value="Unassembled WGS sequence"/>
</dbReference>
<evidence type="ECO:0000256" key="1">
    <source>
        <dbReference type="SAM" id="SignalP"/>
    </source>
</evidence>
<feature type="signal peptide" evidence="1">
    <location>
        <begin position="1"/>
        <end position="30"/>
    </location>
</feature>
<dbReference type="EMBL" id="FOWC01000004">
    <property type="protein sequence ID" value="SFP09279.1"/>
    <property type="molecule type" value="Genomic_DNA"/>
</dbReference>
<organism evidence="2 3">
    <name type="scientific">Amycolatopsis rubida</name>
    <dbReference type="NCBI Taxonomy" id="112413"/>
    <lineage>
        <taxon>Bacteria</taxon>
        <taxon>Bacillati</taxon>
        <taxon>Actinomycetota</taxon>
        <taxon>Actinomycetes</taxon>
        <taxon>Pseudonocardiales</taxon>
        <taxon>Pseudonocardiaceae</taxon>
        <taxon>Amycolatopsis</taxon>
    </lineage>
</organism>
<evidence type="ECO:0000313" key="2">
    <source>
        <dbReference type="EMBL" id="SFP09279.1"/>
    </source>
</evidence>
<accession>A0A1I5MID1</accession>
<sequence>MPISRIARTGVLAAAAATAVSLASAVPAAATEIPIPISYSVTGSTVVKKTGSTLDLGPGSLAGNLLVDDQTGAVGLNANLQLPPATAHISLLAGGFKIKAKVTVTPTAPATGTLANGTLTTHETANMEISDIWAGPIVPVFPVPTVPGSCTTVKPIDLTLTAANVDITQPITLAGNYAIPDFKNCFIADLALGALVSGPDNTISLTLTAKN</sequence>